<organism evidence="1 2">
    <name type="scientific">Aureobasidium pullulans</name>
    <name type="common">Black yeast</name>
    <name type="synonym">Pullularia pullulans</name>
    <dbReference type="NCBI Taxonomy" id="5580"/>
    <lineage>
        <taxon>Eukaryota</taxon>
        <taxon>Fungi</taxon>
        <taxon>Dikarya</taxon>
        <taxon>Ascomycota</taxon>
        <taxon>Pezizomycotina</taxon>
        <taxon>Dothideomycetes</taxon>
        <taxon>Dothideomycetidae</taxon>
        <taxon>Dothideales</taxon>
        <taxon>Saccotheciaceae</taxon>
        <taxon>Aureobasidium</taxon>
    </lineage>
</organism>
<dbReference type="EMBL" id="QZAR01000025">
    <property type="protein sequence ID" value="THW93397.1"/>
    <property type="molecule type" value="Genomic_DNA"/>
</dbReference>
<evidence type="ECO:0000313" key="2">
    <source>
        <dbReference type="Proteomes" id="UP000304928"/>
    </source>
</evidence>
<proteinExistence type="predicted"/>
<evidence type="ECO:0000313" key="1">
    <source>
        <dbReference type="EMBL" id="THW93397.1"/>
    </source>
</evidence>
<dbReference type="Proteomes" id="UP000304928">
    <property type="component" value="Unassembled WGS sequence"/>
</dbReference>
<dbReference type="PRINTS" id="PR02066">
    <property type="entry name" value="DSEPROTEIN2"/>
</dbReference>
<sequence>MGSKNIDPNVLPPPLPKEVRNHSVIRGPLSGFVVGRGNSVLINRRIPPTWVLPSLHLTLVLLLPSLFNMSTFRLGGLLAAALLSSRSLAQTCVSYGIDFQNGGNYFQNISSTDAFTFASLFEGCDNDVANNLLVDPNGDEHQCTDTPLQPDDTTQLSTCPMDKNQLWSGDWSVLIISNNGDADPIAYERDFYLNVGLPSTTTYTPTVTIYSTTTPLVLVTETSTIISTTTLPAVTTTVASVTKSPTVTITPAKSTVVTTKTATLKKTAYTAVPILTTKTITATCSIPTTQKYPDPTCTITPTLITAAALSTDDSASSTAAATPSASAAVKIRRGLFDRSVPLEREARIAERKARREAANKLQRRAPDVATTTLTETNTSLYITSTSVSTDIATTITSTAVATSTSTFTPPVVTVKSGKTTLAVVTTTLKQSTTTKTVMTVLTTTVKTVTSSPTVTISITSTPSKSAVACTAKGGQMK</sequence>
<dbReference type="InterPro" id="IPR026225">
    <property type="entry name" value="DSE2"/>
</dbReference>
<protein>
    <submittedName>
        <fullName evidence="1">Uncharacterized protein</fullName>
    </submittedName>
</protein>
<reference evidence="1 2" key="1">
    <citation type="submission" date="2018-10" db="EMBL/GenBank/DDBJ databases">
        <title>Fifty Aureobasidium pullulans genomes reveal a recombining polyextremotolerant generalist.</title>
        <authorList>
            <person name="Gostincar C."/>
            <person name="Turk M."/>
            <person name="Zajc J."/>
            <person name="Gunde-Cimerman N."/>
        </authorList>
    </citation>
    <scope>NUCLEOTIDE SEQUENCE [LARGE SCALE GENOMIC DNA]</scope>
    <source>
        <strain evidence="1 2">EXF-10507</strain>
    </source>
</reference>
<name>A0A4V4IWI2_AURPU</name>
<dbReference type="AlphaFoldDB" id="A0A4V4IWI2"/>
<comment type="caution">
    <text evidence="1">The sequence shown here is derived from an EMBL/GenBank/DDBJ whole genome shotgun (WGS) entry which is preliminary data.</text>
</comment>
<accession>A0A4V4IWI2</accession>
<gene>
    <name evidence="1" type="ORF">D6D15_02499</name>
</gene>